<dbReference type="InterPro" id="IPR006946">
    <property type="entry name" value="DGR2-like_dom"/>
</dbReference>
<comment type="subcellular location">
    <subcellularLocation>
        <location evidence="1">Cell envelope</location>
    </subcellularLocation>
    <subcellularLocation>
        <location evidence="2">Secreted</location>
    </subcellularLocation>
</comment>
<dbReference type="PANTHER" id="PTHR31265:SF28">
    <property type="entry name" value="EMB|CAB87702.1"/>
    <property type="match status" value="1"/>
</dbReference>
<evidence type="ECO:0000256" key="2">
    <source>
        <dbReference type="ARBA" id="ARBA00004613"/>
    </source>
</evidence>
<proteinExistence type="predicted"/>
<reference evidence="8" key="2">
    <citation type="journal article" date="2024" name="Plant">
        <title>Genomic evolution and insights into agronomic trait innovations of Sesamum species.</title>
        <authorList>
            <person name="Miao H."/>
            <person name="Wang L."/>
            <person name="Qu L."/>
            <person name="Liu H."/>
            <person name="Sun Y."/>
            <person name="Le M."/>
            <person name="Wang Q."/>
            <person name="Wei S."/>
            <person name="Zheng Y."/>
            <person name="Lin W."/>
            <person name="Duan Y."/>
            <person name="Cao H."/>
            <person name="Xiong S."/>
            <person name="Wang X."/>
            <person name="Wei L."/>
            <person name="Li C."/>
            <person name="Ma Q."/>
            <person name="Ju M."/>
            <person name="Zhao R."/>
            <person name="Li G."/>
            <person name="Mu C."/>
            <person name="Tian Q."/>
            <person name="Mei H."/>
            <person name="Zhang T."/>
            <person name="Gao T."/>
            <person name="Zhang H."/>
        </authorList>
    </citation>
    <scope>NUCLEOTIDE SEQUENCE</scope>
    <source>
        <strain evidence="8">3651</strain>
    </source>
</reference>
<organism evidence="8 9">
    <name type="scientific">Sesamum alatum</name>
    <dbReference type="NCBI Taxonomy" id="300844"/>
    <lineage>
        <taxon>Eukaryota</taxon>
        <taxon>Viridiplantae</taxon>
        <taxon>Streptophyta</taxon>
        <taxon>Embryophyta</taxon>
        <taxon>Tracheophyta</taxon>
        <taxon>Spermatophyta</taxon>
        <taxon>Magnoliopsida</taxon>
        <taxon>eudicotyledons</taxon>
        <taxon>Gunneridae</taxon>
        <taxon>Pentapetalae</taxon>
        <taxon>asterids</taxon>
        <taxon>lamiids</taxon>
        <taxon>Lamiales</taxon>
        <taxon>Pedaliaceae</taxon>
        <taxon>Sesamum</taxon>
    </lineage>
</organism>
<keyword evidence="4 6" id="KW-0732">Signal</keyword>
<feature type="signal peptide" evidence="6">
    <location>
        <begin position="1"/>
        <end position="18"/>
    </location>
</feature>
<evidence type="ECO:0000313" key="9">
    <source>
        <dbReference type="Proteomes" id="UP001293254"/>
    </source>
</evidence>
<dbReference type="AlphaFoldDB" id="A0AAE1XTP8"/>
<sequence>MKLASIIISCILLASASADILQNPDFELPPSNWTANSTSPFFTLDQNSTIPGWTFEGGVQYVTAGAGLSLPQNGHAILLGQDGRINQTFTATGEQMQYLLTFALARGVQNCASNASLVVSAPDSSAQFSFTQKYSKEPWEVYGHQLGSWGDGESINLVLQSQAIDADPNSICWPVVDELSLITIGSVNQDNDNLLPNGGFEFGPAFPGFSNEGVLLNSEPSLSESALQQWMVMGTVKYIDAKSYFVPEGKAAVEIVAGISAGVQTAKLLQQGSNYNLEFMLGDANDSCSGDLTVGVIAGSSVQNFTVHSNGTGAAKKYSLTFKGTGPGPTPISFQSYTARQNEEGAFCGPVIDGVVLRVSSGYKPNMHCAFLIALLLLGLL</sequence>
<evidence type="ECO:0000259" key="7">
    <source>
        <dbReference type="Pfam" id="PF04862"/>
    </source>
</evidence>
<dbReference type="InterPro" id="IPR052437">
    <property type="entry name" value="Pectin_Meth_Modulator"/>
</dbReference>
<keyword evidence="3" id="KW-0964">Secreted</keyword>
<evidence type="ECO:0000256" key="6">
    <source>
        <dbReference type="SAM" id="SignalP"/>
    </source>
</evidence>
<feature type="domain" description="DUF642" evidence="7">
    <location>
        <begin position="193"/>
        <end position="357"/>
    </location>
</feature>
<dbReference type="Pfam" id="PF04862">
    <property type="entry name" value="DUF642"/>
    <property type="match status" value="2"/>
</dbReference>
<evidence type="ECO:0000256" key="1">
    <source>
        <dbReference type="ARBA" id="ARBA00004196"/>
    </source>
</evidence>
<evidence type="ECO:0000256" key="5">
    <source>
        <dbReference type="ARBA" id="ARBA00023180"/>
    </source>
</evidence>
<feature type="chain" id="PRO_5041977498" description="DUF642 domain-containing protein" evidence="6">
    <location>
        <begin position="19"/>
        <end position="381"/>
    </location>
</feature>
<dbReference type="Gene3D" id="2.60.120.260">
    <property type="entry name" value="Galactose-binding domain-like"/>
    <property type="match status" value="1"/>
</dbReference>
<dbReference type="Proteomes" id="UP001293254">
    <property type="component" value="Unassembled WGS sequence"/>
</dbReference>
<feature type="domain" description="DUF642" evidence="7">
    <location>
        <begin position="20"/>
        <end position="180"/>
    </location>
</feature>
<evidence type="ECO:0000256" key="3">
    <source>
        <dbReference type="ARBA" id="ARBA00022525"/>
    </source>
</evidence>
<evidence type="ECO:0000313" key="8">
    <source>
        <dbReference type="EMBL" id="KAK4417900.1"/>
    </source>
</evidence>
<protein>
    <recommendedName>
        <fullName evidence="7">DUF642 domain-containing protein</fullName>
    </recommendedName>
</protein>
<comment type="caution">
    <text evidence="8">The sequence shown here is derived from an EMBL/GenBank/DDBJ whole genome shotgun (WGS) entry which is preliminary data.</text>
</comment>
<name>A0AAE1XTP8_9LAMI</name>
<dbReference type="PANTHER" id="PTHR31265">
    <property type="entry name" value="OS02G0527500 PROTEIN-RELATED"/>
    <property type="match status" value="1"/>
</dbReference>
<keyword evidence="5" id="KW-0325">Glycoprotein</keyword>
<evidence type="ECO:0000256" key="4">
    <source>
        <dbReference type="ARBA" id="ARBA00022729"/>
    </source>
</evidence>
<dbReference type="EMBL" id="JACGWO010000009">
    <property type="protein sequence ID" value="KAK4417900.1"/>
    <property type="molecule type" value="Genomic_DNA"/>
</dbReference>
<accession>A0AAE1XTP8</accession>
<keyword evidence="9" id="KW-1185">Reference proteome</keyword>
<reference evidence="8" key="1">
    <citation type="submission" date="2020-06" db="EMBL/GenBank/DDBJ databases">
        <authorList>
            <person name="Li T."/>
            <person name="Hu X."/>
            <person name="Zhang T."/>
            <person name="Song X."/>
            <person name="Zhang H."/>
            <person name="Dai N."/>
            <person name="Sheng W."/>
            <person name="Hou X."/>
            <person name="Wei L."/>
        </authorList>
    </citation>
    <scope>NUCLEOTIDE SEQUENCE</scope>
    <source>
        <strain evidence="8">3651</strain>
        <tissue evidence="8">Leaf</tissue>
    </source>
</reference>
<dbReference type="GO" id="GO:0005576">
    <property type="term" value="C:extracellular region"/>
    <property type="evidence" value="ECO:0007669"/>
    <property type="project" value="UniProtKB-SubCell"/>
</dbReference>
<gene>
    <name evidence="8" type="ORF">Salat_2202700</name>
</gene>